<name>A0A6B0RR77_9CETA</name>
<dbReference type="AlphaFoldDB" id="A0A6B0RR77"/>
<evidence type="ECO:0000313" key="3">
    <source>
        <dbReference type="Proteomes" id="UP000322234"/>
    </source>
</evidence>
<dbReference type="Proteomes" id="UP000322234">
    <property type="component" value="Unassembled WGS sequence"/>
</dbReference>
<evidence type="ECO:0000256" key="1">
    <source>
        <dbReference type="SAM" id="MobiDB-lite"/>
    </source>
</evidence>
<keyword evidence="3" id="KW-1185">Reference proteome</keyword>
<sequence length="78" mass="8816">MRLQNPVQLRHLKRLPVKLEAPGRRASDDAAGMSAWDMMGEAPWKPSQRKLSQRSGPGDRLRDELLLPRNHTAHPPST</sequence>
<evidence type="ECO:0000313" key="2">
    <source>
        <dbReference type="EMBL" id="MXQ92579.1"/>
    </source>
</evidence>
<accession>A0A6B0RR77</accession>
<reference evidence="2" key="1">
    <citation type="submission" date="2019-10" db="EMBL/GenBank/DDBJ databases">
        <title>The sequence and de novo assembly of the wild yak genome.</title>
        <authorList>
            <person name="Liu Y."/>
        </authorList>
    </citation>
    <scope>NUCLEOTIDE SEQUENCE [LARGE SCALE GENOMIC DNA]</scope>
    <source>
        <strain evidence="2">WY2019</strain>
    </source>
</reference>
<feature type="region of interest" description="Disordered" evidence="1">
    <location>
        <begin position="20"/>
        <end position="78"/>
    </location>
</feature>
<feature type="compositionally biased region" description="Basic and acidic residues" evidence="1">
    <location>
        <begin position="57"/>
        <end position="66"/>
    </location>
</feature>
<dbReference type="EMBL" id="VBQZ03000084">
    <property type="protein sequence ID" value="MXQ92579.1"/>
    <property type="molecule type" value="Genomic_DNA"/>
</dbReference>
<gene>
    <name evidence="2" type="ORF">E5288_WYG005697</name>
</gene>
<comment type="caution">
    <text evidence="2">The sequence shown here is derived from an EMBL/GenBank/DDBJ whole genome shotgun (WGS) entry which is preliminary data.</text>
</comment>
<proteinExistence type="predicted"/>
<protein>
    <submittedName>
        <fullName evidence="2">Uncharacterized protein</fullName>
    </submittedName>
</protein>
<organism evidence="2 3">
    <name type="scientific">Bos mutus</name>
    <name type="common">wild yak</name>
    <dbReference type="NCBI Taxonomy" id="72004"/>
    <lineage>
        <taxon>Eukaryota</taxon>
        <taxon>Metazoa</taxon>
        <taxon>Chordata</taxon>
        <taxon>Craniata</taxon>
        <taxon>Vertebrata</taxon>
        <taxon>Euteleostomi</taxon>
        <taxon>Mammalia</taxon>
        <taxon>Eutheria</taxon>
        <taxon>Laurasiatheria</taxon>
        <taxon>Artiodactyla</taxon>
        <taxon>Ruminantia</taxon>
        <taxon>Pecora</taxon>
        <taxon>Bovidae</taxon>
        <taxon>Bovinae</taxon>
        <taxon>Bos</taxon>
    </lineage>
</organism>